<protein>
    <submittedName>
        <fullName evidence="2">Acetyltransferase</fullName>
    </submittedName>
</protein>
<dbReference type="Gene3D" id="3.40.630.30">
    <property type="match status" value="1"/>
</dbReference>
<keyword evidence="2" id="KW-0808">Transferase</keyword>
<dbReference type="Pfam" id="PF13302">
    <property type="entry name" value="Acetyltransf_3"/>
    <property type="match status" value="1"/>
</dbReference>
<dbReference type="GO" id="GO:0016747">
    <property type="term" value="F:acyltransferase activity, transferring groups other than amino-acyl groups"/>
    <property type="evidence" value="ECO:0007669"/>
    <property type="project" value="InterPro"/>
</dbReference>
<reference evidence="2 3" key="1">
    <citation type="journal article" date="2015" name="G3 (Bethesda)">
        <title>Insights into Ongoing Evolution of the Hexachlorocyclohexane Catabolic Pathway from Comparative Genomics of Ten Sphingomonadaceae Strains.</title>
        <authorList>
            <person name="Pearce S.L."/>
            <person name="Oakeshott J.G."/>
            <person name="Pandey G."/>
        </authorList>
    </citation>
    <scope>NUCLEOTIDE SEQUENCE [LARGE SCALE GENOMIC DNA]</scope>
    <source>
        <strain evidence="2 3">LL02</strain>
    </source>
</reference>
<keyword evidence="3" id="KW-1185">Reference proteome</keyword>
<gene>
    <name evidence="2" type="ORF">V474_05715</name>
</gene>
<dbReference type="SUPFAM" id="SSF55729">
    <property type="entry name" value="Acyl-CoA N-acyltransferases (Nat)"/>
    <property type="match status" value="1"/>
</dbReference>
<evidence type="ECO:0000313" key="3">
    <source>
        <dbReference type="Proteomes" id="UP000052268"/>
    </source>
</evidence>
<evidence type="ECO:0000259" key="1">
    <source>
        <dbReference type="PROSITE" id="PS51186"/>
    </source>
</evidence>
<dbReference type="PANTHER" id="PTHR43610">
    <property type="entry name" value="BLL6696 PROTEIN"/>
    <property type="match status" value="1"/>
</dbReference>
<dbReference type="Proteomes" id="UP000052268">
    <property type="component" value="Unassembled WGS sequence"/>
</dbReference>
<comment type="caution">
    <text evidence="2">The sequence shown here is derived from an EMBL/GenBank/DDBJ whole genome shotgun (WGS) entry which is preliminary data.</text>
</comment>
<dbReference type="RefSeq" id="WP_059153509.1">
    <property type="nucleotide sequence ID" value="NZ_KQ130460.1"/>
</dbReference>
<dbReference type="EMBL" id="JACU01000014">
    <property type="protein sequence ID" value="KMS50875.1"/>
    <property type="molecule type" value="Genomic_DNA"/>
</dbReference>
<feature type="domain" description="N-acetyltransferase" evidence="1">
    <location>
        <begin position="12"/>
        <end position="171"/>
    </location>
</feature>
<dbReference type="PROSITE" id="PS51186">
    <property type="entry name" value="GNAT"/>
    <property type="match status" value="1"/>
</dbReference>
<accession>A0A0J8A656</accession>
<proteinExistence type="predicted"/>
<dbReference type="OrthoDB" id="9801656at2"/>
<dbReference type="InterPro" id="IPR000182">
    <property type="entry name" value="GNAT_dom"/>
</dbReference>
<dbReference type="PANTHER" id="PTHR43610:SF1">
    <property type="entry name" value="N-ACETYLTRANSFERASE DOMAIN-CONTAINING PROTEIN"/>
    <property type="match status" value="1"/>
</dbReference>
<organism evidence="2 3">
    <name type="scientific">Novosphingobium barchaimii LL02</name>
    <dbReference type="NCBI Taxonomy" id="1114963"/>
    <lineage>
        <taxon>Bacteria</taxon>
        <taxon>Pseudomonadati</taxon>
        <taxon>Pseudomonadota</taxon>
        <taxon>Alphaproteobacteria</taxon>
        <taxon>Sphingomonadales</taxon>
        <taxon>Sphingomonadaceae</taxon>
        <taxon>Novosphingobium</taxon>
    </lineage>
</organism>
<sequence length="181" mass="20106">MNRQPVLEGSRLTLRPLLPEDWEALFALASDPAIWVVHPAHDRWQEPVFRVFFDEAIASGGAFAIIDNASGEIAGSTRYGAAEAEAPGEIEIGWSFLARKYWGRGHNAEFKRLMLAHALEHFDRVIFQVGADNVVSRRAMANIGGILTDRTRSYERGGAMVEHVIFEITRESFAKGPLALS</sequence>
<dbReference type="AlphaFoldDB" id="A0A0J8A656"/>
<evidence type="ECO:0000313" key="2">
    <source>
        <dbReference type="EMBL" id="KMS50875.1"/>
    </source>
</evidence>
<name>A0A0J8A656_9SPHN</name>
<dbReference type="InterPro" id="IPR016181">
    <property type="entry name" value="Acyl_CoA_acyltransferase"/>
</dbReference>
<dbReference type="PATRIC" id="fig|1114963.3.peg.4787"/>